<feature type="transmembrane region" description="Helical" evidence="7">
    <location>
        <begin position="17"/>
        <end position="38"/>
    </location>
</feature>
<evidence type="ECO:0000256" key="6">
    <source>
        <dbReference type="RuleBase" id="RU004057"/>
    </source>
</evidence>
<dbReference type="PANTHER" id="PTHR30625">
    <property type="entry name" value="PROTEIN TOLQ"/>
    <property type="match status" value="1"/>
</dbReference>
<accession>A0ABT3SSD5</accession>
<comment type="subcellular location">
    <subcellularLocation>
        <location evidence="1">Cell membrane</location>
        <topology evidence="1">Multi-pass membrane protein</topology>
    </subcellularLocation>
    <subcellularLocation>
        <location evidence="6">Membrane</location>
        <topology evidence="6">Multi-pass membrane protein</topology>
    </subcellularLocation>
</comment>
<feature type="transmembrane region" description="Helical" evidence="7">
    <location>
        <begin position="127"/>
        <end position="150"/>
    </location>
</feature>
<dbReference type="PANTHER" id="PTHR30625:SF18">
    <property type="entry name" value="TONB2 ENERGY TRANSDUCTION SYSTEM INNER MEMBRANE COMPONENT EXBB"/>
    <property type="match status" value="1"/>
</dbReference>
<keyword evidence="6" id="KW-0813">Transport</keyword>
<evidence type="ECO:0000313" key="10">
    <source>
        <dbReference type="Proteomes" id="UP001143307"/>
    </source>
</evidence>
<evidence type="ECO:0000256" key="5">
    <source>
        <dbReference type="ARBA" id="ARBA00023136"/>
    </source>
</evidence>
<dbReference type="Proteomes" id="UP001143307">
    <property type="component" value="Unassembled WGS sequence"/>
</dbReference>
<comment type="similarity">
    <text evidence="6">Belongs to the exbB/tolQ family.</text>
</comment>
<sequence>MVLWYEVTDFMDQGGPVLWLLFFTCLLLWLLILERVWFLRLTWPPQARTLISEWQGRADRRSWKAKKIRESVVSESSVQLHAQLSMIRVLVAMCPLLGLLGTVLGMVGVFEVIAVSGNDDAPAMARGIYRATIPTMAGLVVALTGIYFTVRLGQLADRRASALRDAMPLLDTAGGATQ</sequence>
<evidence type="ECO:0000256" key="3">
    <source>
        <dbReference type="ARBA" id="ARBA00022692"/>
    </source>
</evidence>
<evidence type="ECO:0000256" key="1">
    <source>
        <dbReference type="ARBA" id="ARBA00004651"/>
    </source>
</evidence>
<keyword evidence="3 7" id="KW-0812">Transmembrane</keyword>
<proteinExistence type="inferred from homology"/>
<evidence type="ECO:0000256" key="2">
    <source>
        <dbReference type="ARBA" id="ARBA00022475"/>
    </source>
</evidence>
<keyword evidence="4 7" id="KW-1133">Transmembrane helix</keyword>
<evidence type="ECO:0000256" key="4">
    <source>
        <dbReference type="ARBA" id="ARBA00022989"/>
    </source>
</evidence>
<evidence type="ECO:0000313" key="9">
    <source>
        <dbReference type="EMBL" id="MCX2972888.1"/>
    </source>
</evidence>
<comment type="caution">
    <text evidence="9">The sequence shown here is derived from an EMBL/GenBank/DDBJ whole genome shotgun (WGS) entry which is preliminary data.</text>
</comment>
<keyword evidence="6" id="KW-0653">Protein transport</keyword>
<name>A0ABT3SSD5_9GAMM</name>
<organism evidence="9 10">
    <name type="scientific">Candidatus Seongchinamella marina</name>
    <dbReference type="NCBI Taxonomy" id="2518990"/>
    <lineage>
        <taxon>Bacteria</taxon>
        <taxon>Pseudomonadati</taxon>
        <taxon>Pseudomonadota</taxon>
        <taxon>Gammaproteobacteria</taxon>
        <taxon>Cellvibrionales</taxon>
        <taxon>Halieaceae</taxon>
        <taxon>Seongchinamella</taxon>
    </lineage>
</organism>
<keyword evidence="10" id="KW-1185">Reference proteome</keyword>
<protein>
    <submittedName>
        <fullName evidence="9">MotA/TolQ/ExbB proton channel family protein</fullName>
    </submittedName>
</protein>
<feature type="domain" description="MotA/TolQ/ExbB proton channel" evidence="8">
    <location>
        <begin position="59"/>
        <end position="161"/>
    </location>
</feature>
<evidence type="ECO:0000259" key="8">
    <source>
        <dbReference type="Pfam" id="PF01618"/>
    </source>
</evidence>
<keyword evidence="5 7" id="KW-0472">Membrane</keyword>
<keyword evidence="2" id="KW-1003">Cell membrane</keyword>
<dbReference type="RefSeq" id="WP_279251843.1">
    <property type="nucleotide sequence ID" value="NZ_SHNP01000001.1"/>
</dbReference>
<evidence type="ECO:0000256" key="7">
    <source>
        <dbReference type="SAM" id="Phobius"/>
    </source>
</evidence>
<dbReference type="EMBL" id="SHNP01000001">
    <property type="protein sequence ID" value="MCX2972888.1"/>
    <property type="molecule type" value="Genomic_DNA"/>
</dbReference>
<dbReference type="Pfam" id="PF01618">
    <property type="entry name" value="MotA_ExbB"/>
    <property type="match status" value="1"/>
</dbReference>
<reference evidence="9" key="1">
    <citation type="submission" date="2019-02" db="EMBL/GenBank/DDBJ databases">
        <authorList>
            <person name="Li S.-H."/>
        </authorList>
    </citation>
    <scope>NUCLEOTIDE SEQUENCE</scope>
    <source>
        <strain evidence="9">IMCC8485</strain>
    </source>
</reference>
<feature type="transmembrane region" description="Helical" evidence="7">
    <location>
        <begin position="89"/>
        <end position="115"/>
    </location>
</feature>
<dbReference type="InterPro" id="IPR050790">
    <property type="entry name" value="ExbB/TolQ_transport"/>
</dbReference>
<dbReference type="InterPro" id="IPR002898">
    <property type="entry name" value="MotA_ExbB_proton_chnl"/>
</dbReference>
<gene>
    <name evidence="9" type="ORF">EYC87_04715</name>
</gene>